<dbReference type="InterPro" id="IPR008914">
    <property type="entry name" value="PEBP"/>
</dbReference>
<dbReference type="EMBL" id="DTMF01000366">
    <property type="protein sequence ID" value="HGF35674.1"/>
    <property type="molecule type" value="Genomic_DNA"/>
</dbReference>
<dbReference type="Pfam" id="PF01161">
    <property type="entry name" value="PBP"/>
    <property type="match status" value="1"/>
</dbReference>
<proteinExistence type="predicted"/>
<reference evidence="1" key="1">
    <citation type="journal article" date="2020" name="mSystems">
        <title>Genome- and Community-Level Interaction Insights into Carbon Utilization and Element Cycling Functions of Hydrothermarchaeota in Hydrothermal Sediment.</title>
        <authorList>
            <person name="Zhou Z."/>
            <person name="Liu Y."/>
            <person name="Xu W."/>
            <person name="Pan J."/>
            <person name="Luo Z.H."/>
            <person name="Li M."/>
        </authorList>
    </citation>
    <scope>NUCLEOTIDE SEQUENCE [LARGE SCALE GENOMIC DNA]</scope>
    <source>
        <strain evidence="1">SpSt-897</strain>
    </source>
</reference>
<dbReference type="CDD" id="cd00865">
    <property type="entry name" value="PEBP_bact_arch"/>
    <property type="match status" value="1"/>
</dbReference>
<dbReference type="AlphaFoldDB" id="A0A7C3V786"/>
<dbReference type="SUPFAM" id="SSF49777">
    <property type="entry name" value="PEBP-like"/>
    <property type="match status" value="1"/>
</dbReference>
<comment type="caution">
    <text evidence="1">The sequence shown here is derived from an EMBL/GenBank/DDBJ whole genome shotgun (WGS) entry which is preliminary data.</text>
</comment>
<dbReference type="PANTHER" id="PTHR30289">
    <property type="entry name" value="UNCHARACTERIZED PROTEIN YBCL-RELATED"/>
    <property type="match status" value="1"/>
</dbReference>
<accession>A0A7C3V786</accession>
<dbReference type="NCBIfam" id="TIGR00481">
    <property type="entry name" value="YbhB/YbcL family Raf kinase inhibitor-like protein"/>
    <property type="match status" value="1"/>
</dbReference>
<organism evidence="1">
    <name type="scientific">Desulfobacca acetoxidans</name>
    <dbReference type="NCBI Taxonomy" id="60893"/>
    <lineage>
        <taxon>Bacteria</taxon>
        <taxon>Pseudomonadati</taxon>
        <taxon>Thermodesulfobacteriota</taxon>
        <taxon>Desulfobaccia</taxon>
        <taxon>Desulfobaccales</taxon>
        <taxon>Desulfobaccaceae</taxon>
        <taxon>Desulfobacca</taxon>
    </lineage>
</organism>
<evidence type="ECO:0000313" key="1">
    <source>
        <dbReference type="EMBL" id="HGF35674.1"/>
    </source>
</evidence>
<dbReference type="PANTHER" id="PTHR30289:SF1">
    <property type="entry name" value="PEBP (PHOSPHATIDYLETHANOLAMINE-BINDING PROTEIN) FAMILY PROTEIN"/>
    <property type="match status" value="1"/>
</dbReference>
<dbReference type="InterPro" id="IPR005247">
    <property type="entry name" value="YbhB_YbcL/LppC-like"/>
</dbReference>
<name>A0A7C3V786_9BACT</name>
<sequence>MEIKSAAFADGGKIPQQYVMPGAGGKNLSLPLTWSGAPAGTKSFALAIVDPHPVARNWVHWLVINLPPETTGLAEGASGRNMPPGAVELHNSWGKPGYGGPQPPPGTGDHPYVATLYALSVPRIDLKPATNLTGFHKALEGKILASAKITGYYGR</sequence>
<dbReference type="InterPro" id="IPR036610">
    <property type="entry name" value="PEBP-like_sf"/>
</dbReference>
<gene>
    <name evidence="1" type="ORF">ENW96_15045</name>
</gene>
<dbReference type="Gene3D" id="3.90.280.10">
    <property type="entry name" value="PEBP-like"/>
    <property type="match status" value="1"/>
</dbReference>
<protein>
    <submittedName>
        <fullName evidence="1">YbhB/YbcL family Raf kinase inhibitor-like protein</fullName>
    </submittedName>
</protein>